<feature type="binding site" evidence="5">
    <location>
        <position position="20"/>
    </location>
    <ligand>
        <name>xanthine</name>
        <dbReference type="ChEBI" id="CHEBI:17712"/>
    </ligand>
</feature>
<name>A0A0R2CT23_9LACO</name>
<evidence type="ECO:0000256" key="4">
    <source>
        <dbReference type="ARBA" id="ARBA00022726"/>
    </source>
</evidence>
<dbReference type="Pfam" id="PF00156">
    <property type="entry name" value="Pribosyltran"/>
    <property type="match status" value="1"/>
</dbReference>
<dbReference type="NCBIfam" id="TIGR01744">
    <property type="entry name" value="XPRTase"/>
    <property type="match status" value="1"/>
</dbReference>
<dbReference type="InterPro" id="IPR000836">
    <property type="entry name" value="PRTase_dom"/>
</dbReference>
<dbReference type="EMBL" id="AYZI01000007">
    <property type="protein sequence ID" value="KRM91244.1"/>
    <property type="molecule type" value="Genomic_DNA"/>
</dbReference>
<sequence length="195" mass="21632">MKQLEQAIRDHGTVLPGNILKVNSFLNHQLDPELMQAIGIEFATRFKSEAITKVVTIESSGIAPAVMTGLALKVPVVFARKSKSLTVHDHVYQANVVSYTKQTETPIYIEQQFLAPTDHVLIIDDFLANGEAVKGLLQIIADAHATVSGIGIVIEKSFQPGAKWLHQQHYRLQSLARIKSLEHQTVTFLDDEPSR</sequence>
<evidence type="ECO:0000256" key="1">
    <source>
        <dbReference type="ARBA" id="ARBA00022490"/>
    </source>
</evidence>
<evidence type="ECO:0000313" key="9">
    <source>
        <dbReference type="Proteomes" id="UP000051586"/>
    </source>
</evidence>
<dbReference type="InterPro" id="IPR050118">
    <property type="entry name" value="Pur/Pyrimidine_PRTase"/>
</dbReference>
<evidence type="ECO:0000259" key="7">
    <source>
        <dbReference type="Pfam" id="PF00156"/>
    </source>
</evidence>
<evidence type="ECO:0000256" key="3">
    <source>
        <dbReference type="ARBA" id="ARBA00022679"/>
    </source>
</evidence>
<organism evidence="8 9">
    <name type="scientific">Fructilactobacillus florum DSM 22689 = JCM 16035</name>
    <dbReference type="NCBI Taxonomy" id="1423745"/>
    <lineage>
        <taxon>Bacteria</taxon>
        <taxon>Bacillati</taxon>
        <taxon>Bacillota</taxon>
        <taxon>Bacilli</taxon>
        <taxon>Lactobacillales</taxon>
        <taxon>Lactobacillaceae</taxon>
        <taxon>Fructilactobacillus</taxon>
    </lineage>
</organism>
<dbReference type="STRING" id="1423745.GCA_001311215_00827"/>
<feature type="binding site" evidence="5">
    <location>
        <position position="27"/>
    </location>
    <ligand>
        <name>xanthine</name>
        <dbReference type="ChEBI" id="CHEBI:17712"/>
    </ligand>
</feature>
<dbReference type="GO" id="GO:0046110">
    <property type="term" value="P:xanthine metabolic process"/>
    <property type="evidence" value="ECO:0007669"/>
    <property type="project" value="UniProtKB-UniRule"/>
</dbReference>
<dbReference type="Proteomes" id="UP000051586">
    <property type="component" value="Unassembled WGS sequence"/>
</dbReference>
<dbReference type="UniPathway" id="UPA00602">
    <property type="reaction ID" value="UER00658"/>
</dbReference>
<dbReference type="InterPro" id="IPR029057">
    <property type="entry name" value="PRTase-like"/>
</dbReference>
<dbReference type="RefSeq" id="WP_054690201.1">
    <property type="nucleotide sequence ID" value="NZ_AYZI01000007.1"/>
</dbReference>
<feature type="binding site" evidence="5">
    <location>
        <begin position="128"/>
        <end position="132"/>
    </location>
    <ligand>
        <name>5-phospho-alpha-D-ribose 1-diphosphate</name>
        <dbReference type="ChEBI" id="CHEBI:58017"/>
    </ligand>
</feature>
<evidence type="ECO:0000256" key="6">
    <source>
        <dbReference type="NCBIfam" id="TIGR01744"/>
    </source>
</evidence>
<dbReference type="InterPro" id="IPR010079">
    <property type="entry name" value="Xanthine_PRibTrfase"/>
</dbReference>
<feature type="domain" description="Phosphoribosyltransferase" evidence="7">
    <location>
        <begin position="48"/>
        <end position="157"/>
    </location>
</feature>
<gene>
    <name evidence="5" type="primary">xpt</name>
    <name evidence="8" type="ORF">FC87_GL001173</name>
</gene>
<dbReference type="Gene3D" id="3.40.50.2020">
    <property type="match status" value="1"/>
</dbReference>
<proteinExistence type="inferred from homology"/>
<dbReference type="EC" id="2.4.2.22" evidence="5 6"/>
<evidence type="ECO:0000256" key="5">
    <source>
        <dbReference type="HAMAP-Rule" id="MF_01184"/>
    </source>
</evidence>
<comment type="subunit">
    <text evidence="5">Homodimer.</text>
</comment>
<comment type="catalytic activity">
    <reaction evidence="5">
        <text>XMP + diphosphate = xanthine + 5-phospho-alpha-D-ribose 1-diphosphate</text>
        <dbReference type="Rhea" id="RHEA:10800"/>
        <dbReference type="ChEBI" id="CHEBI:17712"/>
        <dbReference type="ChEBI" id="CHEBI:33019"/>
        <dbReference type="ChEBI" id="CHEBI:57464"/>
        <dbReference type="ChEBI" id="CHEBI:58017"/>
        <dbReference type="EC" id="2.4.2.22"/>
    </reaction>
</comment>
<dbReference type="CDD" id="cd06223">
    <property type="entry name" value="PRTases_typeI"/>
    <property type="match status" value="1"/>
</dbReference>
<reference evidence="8 9" key="1">
    <citation type="journal article" date="2015" name="Genome Announc.">
        <title>Expanding the biotechnology potential of lactobacilli through comparative genomics of 213 strains and associated genera.</title>
        <authorList>
            <person name="Sun Z."/>
            <person name="Harris H.M."/>
            <person name="McCann A."/>
            <person name="Guo C."/>
            <person name="Argimon S."/>
            <person name="Zhang W."/>
            <person name="Yang X."/>
            <person name="Jeffery I.B."/>
            <person name="Cooney J.C."/>
            <person name="Kagawa T.F."/>
            <person name="Liu W."/>
            <person name="Song Y."/>
            <person name="Salvetti E."/>
            <person name="Wrobel A."/>
            <person name="Rasinkangas P."/>
            <person name="Parkhill J."/>
            <person name="Rea M.C."/>
            <person name="O'Sullivan O."/>
            <person name="Ritari J."/>
            <person name="Douillard F.P."/>
            <person name="Paul Ross R."/>
            <person name="Yang R."/>
            <person name="Briner A.E."/>
            <person name="Felis G.E."/>
            <person name="de Vos W.M."/>
            <person name="Barrangou R."/>
            <person name="Klaenhammer T.R."/>
            <person name="Caufield P.W."/>
            <person name="Cui Y."/>
            <person name="Zhang H."/>
            <person name="O'Toole P.W."/>
        </authorList>
    </citation>
    <scope>NUCLEOTIDE SEQUENCE [LARGE SCALE GENOMIC DNA]</scope>
    <source>
        <strain evidence="8 9">DSM 22689</strain>
    </source>
</reference>
<dbReference type="GO" id="GO:0032265">
    <property type="term" value="P:XMP salvage"/>
    <property type="evidence" value="ECO:0007669"/>
    <property type="project" value="UniProtKB-UniRule"/>
</dbReference>
<comment type="pathway">
    <text evidence="5">Purine metabolism; XMP biosynthesis via salvage pathway; XMP from xanthine: step 1/1.</text>
</comment>
<dbReference type="GO" id="GO:0006166">
    <property type="term" value="P:purine ribonucleoside salvage"/>
    <property type="evidence" value="ECO:0007669"/>
    <property type="project" value="UniProtKB-KW"/>
</dbReference>
<dbReference type="GO" id="GO:0005737">
    <property type="term" value="C:cytoplasm"/>
    <property type="evidence" value="ECO:0007669"/>
    <property type="project" value="UniProtKB-SubCell"/>
</dbReference>
<evidence type="ECO:0000256" key="2">
    <source>
        <dbReference type="ARBA" id="ARBA00022676"/>
    </source>
</evidence>
<dbReference type="NCBIfam" id="NF006671">
    <property type="entry name" value="PRK09219.1"/>
    <property type="match status" value="1"/>
</dbReference>
<accession>A0A0R2CT23</accession>
<keyword evidence="4 5" id="KW-0660">Purine salvage</keyword>
<comment type="similarity">
    <text evidence="5">Belongs to the purine/pyrimidine phosphoribosyltransferase family. Xpt subfamily.</text>
</comment>
<keyword evidence="2 5" id="KW-0328">Glycosyltransferase</keyword>
<dbReference type="PANTHER" id="PTHR43864">
    <property type="entry name" value="HYPOXANTHINE/GUANINE PHOSPHORIBOSYLTRANSFERASE"/>
    <property type="match status" value="1"/>
</dbReference>
<dbReference type="AlphaFoldDB" id="A0A0R2CT23"/>
<keyword evidence="1 5" id="KW-0963">Cytoplasm</keyword>
<dbReference type="GO" id="GO:0000310">
    <property type="term" value="F:xanthine phosphoribosyltransferase activity"/>
    <property type="evidence" value="ECO:0007669"/>
    <property type="project" value="UniProtKB-UniRule"/>
</dbReference>
<dbReference type="PATRIC" id="fig|1423745.4.peg.1238"/>
<comment type="subcellular location">
    <subcellularLocation>
        <location evidence="5">Cytoplasm</location>
    </subcellularLocation>
</comment>
<comment type="function">
    <text evidence="5">Converts the preformed base xanthine, a product of nucleic acid breakdown, to xanthosine 5'-monophosphate (XMP), so it can be reused for RNA or DNA synthesis.</text>
</comment>
<evidence type="ECO:0000313" key="8">
    <source>
        <dbReference type="EMBL" id="KRM91244.1"/>
    </source>
</evidence>
<keyword evidence="3 5" id="KW-0808">Transferase</keyword>
<dbReference type="HAMAP" id="MF_01184">
    <property type="entry name" value="XPRTase"/>
    <property type="match status" value="1"/>
</dbReference>
<feature type="binding site" evidence="5">
    <location>
        <position position="156"/>
    </location>
    <ligand>
        <name>xanthine</name>
        <dbReference type="ChEBI" id="CHEBI:17712"/>
    </ligand>
</feature>
<dbReference type="SUPFAM" id="SSF53271">
    <property type="entry name" value="PRTase-like"/>
    <property type="match status" value="1"/>
</dbReference>
<dbReference type="PANTHER" id="PTHR43864:SF1">
    <property type="entry name" value="XANTHINE PHOSPHORIBOSYLTRANSFERASE"/>
    <property type="match status" value="1"/>
</dbReference>
<protein>
    <recommendedName>
        <fullName evidence="5 6">Xanthine phosphoribosyltransferase</fullName>
        <shortName evidence="5">XPRTase</shortName>
        <ecNumber evidence="5 6">2.4.2.22</ecNumber>
    </recommendedName>
</protein>
<comment type="caution">
    <text evidence="8">The sequence shown here is derived from an EMBL/GenBank/DDBJ whole genome shotgun (WGS) entry which is preliminary data.</text>
</comment>